<feature type="repeat" description="ANK" evidence="3">
    <location>
        <begin position="926"/>
        <end position="959"/>
    </location>
</feature>
<keyword evidence="1" id="KW-0677">Repeat</keyword>
<dbReference type="Pfam" id="PF13857">
    <property type="entry name" value="Ank_5"/>
    <property type="match status" value="1"/>
</dbReference>
<dbReference type="EMBL" id="CADCXV010000849">
    <property type="protein sequence ID" value="CAB0037318.1"/>
    <property type="molecule type" value="Genomic_DNA"/>
</dbReference>
<dbReference type="SUPFAM" id="SSF48403">
    <property type="entry name" value="Ankyrin repeat"/>
    <property type="match status" value="6"/>
</dbReference>
<evidence type="ECO:0000256" key="3">
    <source>
        <dbReference type="PROSITE-ProRule" id="PRU00023"/>
    </source>
</evidence>
<feature type="repeat" description="ANK" evidence="3">
    <location>
        <begin position="736"/>
        <end position="768"/>
    </location>
</feature>
<organism evidence="4 5">
    <name type="scientific">Trichogramma brassicae</name>
    <dbReference type="NCBI Taxonomy" id="86971"/>
    <lineage>
        <taxon>Eukaryota</taxon>
        <taxon>Metazoa</taxon>
        <taxon>Ecdysozoa</taxon>
        <taxon>Arthropoda</taxon>
        <taxon>Hexapoda</taxon>
        <taxon>Insecta</taxon>
        <taxon>Pterygota</taxon>
        <taxon>Neoptera</taxon>
        <taxon>Endopterygota</taxon>
        <taxon>Hymenoptera</taxon>
        <taxon>Apocrita</taxon>
        <taxon>Proctotrupomorpha</taxon>
        <taxon>Chalcidoidea</taxon>
        <taxon>Trichogrammatidae</taxon>
        <taxon>Trichogramma</taxon>
    </lineage>
</organism>
<feature type="repeat" description="ANK" evidence="3">
    <location>
        <begin position="1976"/>
        <end position="2004"/>
    </location>
</feature>
<dbReference type="PROSITE" id="PS50088">
    <property type="entry name" value="ANK_REPEAT"/>
    <property type="match status" value="16"/>
</dbReference>
<dbReference type="Gene3D" id="1.25.40.20">
    <property type="entry name" value="Ankyrin repeat-containing domain"/>
    <property type="match status" value="10"/>
</dbReference>
<feature type="repeat" description="ANK" evidence="3">
    <location>
        <begin position="184"/>
        <end position="216"/>
    </location>
</feature>
<dbReference type="PRINTS" id="PR01415">
    <property type="entry name" value="ANKYRIN"/>
</dbReference>
<dbReference type="Pfam" id="PF12796">
    <property type="entry name" value="Ank_2"/>
    <property type="match status" value="9"/>
</dbReference>
<protein>
    <submittedName>
        <fullName evidence="4">Uncharacterized protein</fullName>
    </submittedName>
</protein>
<name>A0A6H5IGM6_9HYME</name>
<sequence>MTICLFRSREYREIPLYDAPPLITEVRVNTNDRVGAVARTYPVYTTPRVRQWKGQLPNLRDIFRTEEIDWLLIKSKLSELARLVEFVVKTGYKDEPDVDQNVGKLELRRTTAVHRASTSRLKFNDVNRQLIRDLFRIYDRFDMNYINENDVTHFDVACAFGCEDVVEKFLELGQDPNSLARESNKLSPLHYALERRFLKTTVLLLTSGADPNWAPSCGTTPLHRCLLFRSQYDDEIFSFLKIFFDLNDELHQKVKIDSPVKKQGWTPLHLALHFGLEKVAELFLRRGANPNLADKDGTTPLHWLCRGNDKFLKIFFEICDEVNQVVQVNVKNKWNIRPLRQALASQNKKVIELLLRRGADPNSAEELGSTPLHIICEGAYDEEVVMSFLKIIFEVADDKHQLVQVDAQDKWGQTPLQLAVKNLQPLVVDVLLDHGADPSSFVFPDESYFVKHFNGFHPFKLERMSSVLMIVELLEKKGYELDLLRGAMEQLESLRENIDWKNVVERREFLHRLDPLIETWEGQLPNLRDIFRDEEIERLLLDSIGFFTVNEDAHCIGARFIEFVARAGFKDEPELDEAGKPISRRATPVHCAAASEPIDNNRISVIRDLFEIYHRFDVNFVDESGVTHFHLACKFGLDSVVEKFLEHGHDSNLLVTDTADSPLHSAVALSFVDAKKVVELLLRRGGDPNSANDDGSTPLHWICKKERNDDDGLVDIFFKICDDLRLPVLINVQDEKGMTPLHEAVKCKNKKVVEKLLRRGANPNLANDKGQIVLHLISDVQDSNSGITTEAEPPITHIKTNVTIKIFEVNYTDKRGITHFHVACKYDCGEAVEKFLENGQDPNSLWPKTGDPLLHLAMEWGHEDIVRLLLKYGADPNKINKLERTPLHVLGTTMHKGDKGSILFQTFFDMCDQLNQEVHIDARDKWGHTPLQLALIWSRHNNVTELLSRSGAESNVAKSLERTPLHLVCSKSNDDECAKLLKIFFDISDESKRPVNIDAVTYWGWTSLNSAVRLKYYKTAELLVRRGADPNVIGTYQSLALHALGEKGTDDDEAAKFLEVFFKIYAEKNQEVLINARDFWGQTPLHVALYHRRRKVVELMLRNGSDPNLINENGRTPLHVMCECKKDEEPTMTMLQIFFDLCDQVDRPVEVDTLDKFGETPLHSSLNNDNKKMAELLLRRGADLTLVNKRGCTPLHSIVRYAVKNLDDDFVKTFFKMCDEVDRVVQVDVRDKSGETPLQIALNGGNKEIAELLLGRGAHLNLADEDGMTYLHNFCQSLKLTYLHNFCQPLKLTYLHNFCPPLKLTYPHNFGRSRSMLSALKTFFEIDDKNHKTVQVDVVDKRGRTPLQLAVANLLPDVIDLLLDRGADLSSFVFPSESDFDEIFDFVNSGPKMELAVDALAVVKNLEKRGYELYRSDALAIMKLFAKYGLFEKSEGLVRLFDNEKLTSKAKEIMISYDVVVDDDVDTEIEDDVGEKEVKEDREQIEVSNEVERGEEQMNEIPNTTEKVSERRSLSLYDLIRLKPKAAAKLLQYSDYLDLARSEKFEAFSDIYREACAVHLCEKMSRGFFRVWALESFLELTQYRPPILCCEKIFENLNNEDLYNICLAVENRSEKKQPKYVTPHAKGTNRPFIKFHDDNKVEKFFPITHKNYEAGGELQSLRTTPVHHAASCRDFSNESMRDLFRIYDRFEVNYTNEQGITHFHVACKYDCGEAVEKFLENGQDPDSLWPNTSNPLLHLAVEWGHQDIFRLLLKYGADPNKIDEHKFTSLHIIANTFVGDQRSMFSKIFFEICAEKNQKVLINAQDHLGNTPLHFAMSHGCKKVVELLLQNGADPNCVNDKGQTPLHLACECSRAWLATYQNLDFVKIFFKICEEVDRVVQVDVRDKSGETPLHTALNCGRQQIAELLLRRGANPNLADEDGMTYLHNFCQLYKMTSLHNICRSRAFFSEVVLLQKFFWINDNAHKTVQVDAVDKRGRTPLQLAVANLLPCAVEVLLNRGADLSSFVFPSESDFDESFELMKMNLRSKIKLAVGALAIVENLEKRGYEMSRSDAISIMTIFSDKLGLIGYPEDFIRSLPRNEYFADRSKDIMIGADLSLYDLIQLRPEEAAKRLTRKDYLNFKHPGDDWPLPPKYGDACTLHMCEILTRGFFRKWALEPFVELTHNRLPILCCEMIIEHLINEDLYNICLAVENRCERKQPKCVTPHAEVLSSFS</sequence>
<feature type="repeat" description="ANK" evidence="3">
    <location>
        <begin position="1342"/>
        <end position="1370"/>
    </location>
</feature>
<feature type="repeat" description="ANK" evidence="3">
    <location>
        <begin position="1808"/>
        <end position="1840"/>
    </location>
</feature>
<evidence type="ECO:0000313" key="5">
    <source>
        <dbReference type="Proteomes" id="UP000479190"/>
    </source>
</evidence>
<reference evidence="4 5" key="1">
    <citation type="submission" date="2020-02" db="EMBL/GenBank/DDBJ databases">
        <authorList>
            <person name="Ferguson B K."/>
        </authorList>
    </citation>
    <scope>NUCLEOTIDE SEQUENCE [LARGE SCALE GENOMIC DNA]</scope>
</reference>
<dbReference type="Pfam" id="PF00023">
    <property type="entry name" value="Ank"/>
    <property type="match status" value="2"/>
</dbReference>
<feature type="repeat" description="ANK" evidence="3">
    <location>
        <begin position="1732"/>
        <end position="1764"/>
    </location>
</feature>
<evidence type="ECO:0000256" key="1">
    <source>
        <dbReference type="ARBA" id="ARBA00022737"/>
    </source>
</evidence>
<dbReference type="OrthoDB" id="5581658at2759"/>
<feature type="repeat" description="ANK" evidence="3">
    <location>
        <begin position="1080"/>
        <end position="1112"/>
    </location>
</feature>
<feature type="repeat" description="ANK" evidence="3">
    <location>
        <begin position="1888"/>
        <end position="1920"/>
    </location>
</feature>
<dbReference type="InterPro" id="IPR036770">
    <property type="entry name" value="Ankyrin_rpt-contain_sf"/>
</dbReference>
<feature type="repeat" description="ANK" evidence="3">
    <location>
        <begin position="411"/>
        <end position="437"/>
    </location>
</feature>
<dbReference type="PANTHER" id="PTHR24198">
    <property type="entry name" value="ANKYRIN REPEAT AND PROTEIN KINASE DOMAIN-CONTAINING PROTEIN"/>
    <property type="match status" value="1"/>
</dbReference>
<feature type="repeat" description="ANK" evidence="3">
    <location>
        <begin position="263"/>
        <end position="295"/>
    </location>
</feature>
<evidence type="ECO:0000256" key="2">
    <source>
        <dbReference type="ARBA" id="ARBA00023043"/>
    </source>
</evidence>
<dbReference type="SMART" id="SM00248">
    <property type="entry name" value="ANK"/>
    <property type="match status" value="29"/>
</dbReference>
<evidence type="ECO:0000313" key="4">
    <source>
        <dbReference type="EMBL" id="CAB0037318.1"/>
    </source>
</evidence>
<feature type="repeat" description="ANK" evidence="3">
    <location>
        <begin position="1233"/>
        <end position="1265"/>
    </location>
</feature>
<dbReference type="InterPro" id="IPR002110">
    <property type="entry name" value="Ankyrin_rpt"/>
</dbReference>
<proteinExistence type="predicted"/>
<accession>A0A6H5IGM6</accession>
<dbReference type="PROSITE" id="PS50297">
    <property type="entry name" value="ANK_REP_REGION"/>
    <property type="match status" value="14"/>
</dbReference>
<feature type="repeat" description="ANK" evidence="3">
    <location>
        <begin position="334"/>
        <end position="366"/>
    </location>
</feature>
<gene>
    <name evidence="4" type="ORF">TBRA_LOCUS9151</name>
</gene>
<feature type="repeat" description="ANK" evidence="3">
    <location>
        <begin position="849"/>
        <end position="881"/>
    </location>
</feature>
<dbReference type="PANTHER" id="PTHR24198:SF165">
    <property type="entry name" value="ANKYRIN REPEAT-CONTAINING PROTEIN-RELATED"/>
    <property type="match status" value="1"/>
</dbReference>
<dbReference type="Proteomes" id="UP000479190">
    <property type="component" value="Unassembled WGS sequence"/>
</dbReference>
<feature type="repeat" description="ANK" evidence="3">
    <location>
        <begin position="658"/>
        <end position="693"/>
    </location>
</feature>
<feature type="repeat" description="ANK" evidence="3">
    <location>
        <begin position="1157"/>
        <end position="1189"/>
    </location>
</feature>
<keyword evidence="2 3" id="KW-0040">ANK repeat</keyword>
<keyword evidence="5" id="KW-1185">Reference proteome</keyword>